<keyword evidence="2" id="KW-1185">Reference proteome</keyword>
<protein>
    <submittedName>
        <fullName evidence="1">Uncharacterized protein</fullName>
    </submittedName>
</protein>
<evidence type="ECO:0000313" key="1">
    <source>
        <dbReference type="EMBL" id="KAK4035963.1"/>
    </source>
</evidence>
<evidence type="ECO:0000313" key="2">
    <source>
        <dbReference type="Proteomes" id="UP001234178"/>
    </source>
</evidence>
<sequence length="132" mass="14987">MAGNVVYHNPLSKRSKTFMSRKKEKDAVHVEGVENHPSIKTSIVLRYLKTSYKFQIKCSITEKPTITIGHKCSSSEGSSQVDSWYCTSLPCLPKFVGLARARNWCIRCFRLLDPTWETMSSREAATQGKVTR</sequence>
<dbReference type="Proteomes" id="UP001234178">
    <property type="component" value="Unassembled WGS sequence"/>
</dbReference>
<name>A0ABR0B2P3_9CRUS</name>
<dbReference type="EMBL" id="JAOYFB010000040">
    <property type="protein sequence ID" value="KAK4035963.1"/>
    <property type="molecule type" value="Genomic_DNA"/>
</dbReference>
<comment type="caution">
    <text evidence="1">The sequence shown here is derived from an EMBL/GenBank/DDBJ whole genome shotgun (WGS) entry which is preliminary data.</text>
</comment>
<reference evidence="1 2" key="1">
    <citation type="journal article" date="2023" name="Nucleic Acids Res.">
        <title>The hologenome of Daphnia magna reveals possible DNA methylation and microbiome-mediated evolution of the host genome.</title>
        <authorList>
            <person name="Chaturvedi A."/>
            <person name="Li X."/>
            <person name="Dhandapani V."/>
            <person name="Marshall H."/>
            <person name="Kissane S."/>
            <person name="Cuenca-Cambronero M."/>
            <person name="Asole G."/>
            <person name="Calvet F."/>
            <person name="Ruiz-Romero M."/>
            <person name="Marangio P."/>
            <person name="Guigo R."/>
            <person name="Rago D."/>
            <person name="Mirbahai L."/>
            <person name="Eastwood N."/>
            <person name="Colbourne J.K."/>
            <person name="Zhou J."/>
            <person name="Mallon E."/>
            <person name="Orsini L."/>
        </authorList>
    </citation>
    <scope>NUCLEOTIDE SEQUENCE [LARGE SCALE GENOMIC DNA]</scope>
    <source>
        <strain evidence="1">LRV0_1</strain>
    </source>
</reference>
<organism evidence="1 2">
    <name type="scientific">Daphnia magna</name>
    <dbReference type="NCBI Taxonomy" id="35525"/>
    <lineage>
        <taxon>Eukaryota</taxon>
        <taxon>Metazoa</taxon>
        <taxon>Ecdysozoa</taxon>
        <taxon>Arthropoda</taxon>
        <taxon>Crustacea</taxon>
        <taxon>Branchiopoda</taxon>
        <taxon>Diplostraca</taxon>
        <taxon>Cladocera</taxon>
        <taxon>Anomopoda</taxon>
        <taxon>Daphniidae</taxon>
        <taxon>Daphnia</taxon>
    </lineage>
</organism>
<accession>A0ABR0B2P3</accession>
<proteinExistence type="predicted"/>
<gene>
    <name evidence="1" type="ORF">OUZ56_028041</name>
</gene>